<dbReference type="Pfam" id="PF04316">
    <property type="entry name" value="FlgM"/>
    <property type="match status" value="1"/>
</dbReference>
<dbReference type="AlphaFoldDB" id="A0A8J7JF36"/>
<evidence type="ECO:0000256" key="1">
    <source>
        <dbReference type="ARBA" id="ARBA00005322"/>
    </source>
</evidence>
<comment type="function">
    <text evidence="7">Responsible for the coupling of flagellin expression to flagellar assembly by preventing expression of the flagellin genes when a component of the middle class of proteins is defective. It negatively regulates flagellar genes by inhibiting the activity of FliA by directly binding to FliA.</text>
</comment>
<dbReference type="GO" id="GO:0045892">
    <property type="term" value="P:negative regulation of DNA-templated transcription"/>
    <property type="evidence" value="ECO:0007669"/>
    <property type="project" value="InterPro"/>
</dbReference>
<protein>
    <recommendedName>
        <fullName evidence="2">Negative regulator of flagellin synthesis</fullName>
    </recommendedName>
    <alternativeName>
        <fullName evidence="8">Anti-sigma-28 factor</fullName>
    </alternativeName>
</protein>
<comment type="caution">
    <text evidence="11">The sequence shown here is derived from an EMBL/GenBank/DDBJ whole genome shotgun (WGS) entry which is preliminary data.</text>
</comment>
<evidence type="ECO:0000259" key="10">
    <source>
        <dbReference type="Pfam" id="PF04316"/>
    </source>
</evidence>
<keyword evidence="12" id="KW-1185">Reference proteome</keyword>
<evidence type="ECO:0000256" key="8">
    <source>
        <dbReference type="ARBA" id="ARBA00030117"/>
    </source>
</evidence>
<gene>
    <name evidence="11" type="primary">flgM</name>
    <name evidence="11" type="ORF">JFN93_08910</name>
</gene>
<accession>A0A8J7JF36</accession>
<dbReference type="InterPro" id="IPR031316">
    <property type="entry name" value="FlgM_C"/>
</dbReference>
<keyword evidence="11" id="KW-0966">Cell projection</keyword>
<evidence type="ECO:0000256" key="6">
    <source>
        <dbReference type="ARBA" id="ARBA00023163"/>
    </source>
</evidence>
<evidence type="ECO:0000313" key="12">
    <source>
        <dbReference type="Proteomes" id="UP000636888"/>
    </source>
</evidence>
<evidence type="ECO:0000313" key="11">
    <source>
        <dbReference type="EMBL" id="MBJ6724824.1"/>
    </source>
</evidence>
<keyword evidence="3" id="KW-0678">Repressor</keyword>
<dbReference type="InterPro" id="IPR007412">
    <property type="entry name" value="FlgM"/>
</dbReference>
<evidence type="ECO:0000256" key="9">
    <source>
        <dbReference type="SAM" id="MobiDB-lite"/>
    </source>
</evidence>
<feature type="domain" description="Anti-sigma-28 factor FlgM C-terminal" evidence="10">
    <location>
        <begin position="44"/>
        <end position="97"/>
    </location>
</feature>
<reference evidence="11" key="1">
    <citation type="submission" date="2020-12" db="EMBL/GenBank/DDBJ databases">
        <title>Geomonas sp. Red875, isolated from river sediment.</title>
        <authorList>
            <person name="Xu Z."/>
            <person name="Zhang Z."/>
            <person name="Masuda Y."/>
            <person name="Itoh H."/>
            <person name="Senoo K."/>
        </authorList>
    </citation>
    <scope>NUCLEOTIDE SEQUENCE</scope>
    <source>
        <strain evidence="11">Red875</strain>
    </source>
</reference>
<dbReference type="InterPro" id="IPR035890">
    <property type="entry name" value="Anti-sigma-28_factor_FlgM_sf"/>
</dbReference>
<dbReference type="EMBL" id="JAEMHM010000006">
    <property type="protein sequence ID" value="MBJ6724824.1"/>
    <property type="molecule type" value="Genomic_DNA"/>
</dbReference>
<keyword evidence="5" id="KW-0805">Transcription regulation</keyword>
<keyword evidence="4" id="KW-1005">Bacterial flagellum biogenesis</keyword>
<keyword evidence="11" id="KW-0969">Cilium</keyword>
<name>A0A8J7JF36_9BACT</name>
<comment type="similarity">
    <text evidence="1">Belongs to the FlgM family.</text>
</comment>
<feature type="region of interest" description="Disordered" evidence="9">
    <location>
        <begin position="1"/>
        <end position="21"/>
    </location>
</feature>
<evidence type="ECO:0000256" key="5">
    <source>
        <dbReference type="ARBA" id="ARBA00023015"/>
    </source>
</evidence>
<evidence type="ECO:0000256" key="4">
    <source>
        <dbReference type="ARBA" id="ARBA00022795"/>
    </source>
</evidence>
<dbReference type="SUPFAM" id="SSF101498">
    <property type="entry name" value="Anti-sigma factor FlgM"/>
    <property type="match status" value="1"/>
</dbReference>
<evidence type="ECO:0000256" key="3">
    <source>
        <dbReference type="ARBA" id="ARBA00022491"/>
    </source>
</evidence>
<dbReference type="Proteomes" id="UP000636888">
    <property type="component" value="Unassembled WGS sequence"/>
</dbReference>
<sequence length="103" mass="10842">MRIDSNQPYVVNISGPKAPSAVTGAAAASKSASAQQATATRGGDRVVLSAQSREISRLTQALDQLPEVRADQVALAKQRMQNGSDRVDATAVAQKFVDSFKRG</sequence>
<dbReference type="RefSeq" id="WP_199383711.1">
    <property type="nucleotide sequence ID" value="NZ_JAEMHM010000006.1"/>
</dbReference>
<keyword evidence="6" id="KW-0804">Transcription</keyword>
<proteinExistence type="inferred from homology"/>
<evidence type="ECO:0000256" key="2">
    <source>
        <dbReference type="ARBA" id="ARBA00017823"/>
    </source>
</evidence>
<organism evidence="11 12">
    <name type="scientific">Geomesophilobacter sediminis</name>
    <dbReference type="NCBI Taxonomy" id="2798584"/>
    <lineage>
        <taxon>Bacteria</taxon>
        <taxon>Pseudomonadati</taxon>
        <taxon>Thermodesulfobacteriota</taxon>
        <taxon>Desulfuromonadia</taxon>
        <taxon>Geobacterales</taxon>
        <taxon>Geobacteraceae</taxon>
        <taxon>Geomesophilobacter</taxon>
    </lineage>
</organism>
<dbReference type="NCBIfam" id="TIGR03824">
    <property type="entry name" value="FlgM_jcvi"/>
    <property type="match status" value="1"/>
</dbReference>
<keyword evidence="11" id="KW-0282">Flagellum</keyword>
<dbReference type="GO" id="GO:0044781">
    <property type="term" value="P:bacterial-type flagellum organization"/>
    <property type="evidence" value="ECO:0007669"/>
    <property type="project" value="UniProtKB-KW"/>
</dbReference>
<evidence type="ECO:0000256" key="7">
    <source>
        <dbReference type="ARBA" id="ARBA00024739"/>
    </source>
</evidence>